<dbReference type="Proteomes" id="UP000007875">
    <property type="component" value="Unassembled WGS sequence"/>
</dbReference>
<feature type="region of interest" description="Disordered" evidence="1">
    <location>
        <begin position="1"/>
        <end position="26"/>
    </location>
</feature>
<feature type="region of interest" description="Disordered" evidence="1">
    <location>
        <begin position="226"/>
        <end position="276"/>
    </location>
</feature>
<dbReference type="Ensembl" id="ENSCSAVT00000007992.1">
    <property type="protein sequence ID" value="ENSCSAVP00000007886.1"/>
    <property type="gene ID" value="ENSCSAVG00000004710.1"/>
</dbReference>
<dbReference type="AlphaFoldDB" id="H2YRC6"/>
<evidence type="ECO:0000313" key="3">
    <source>
        <dbReference type="Proteomes" id="UP000007875"/>
    </source>
</evidence>
<feature type="compositionally biased region" description="Acidic residues" evidence="1">
    <location>
        <begin position="175"/>
        <end position="190"/>
    </location>
</feature>
<evidence type="ECO:0000313" key="2">
    <source>
        <dbReference type="Ensembl" id="ENSCSAVP00000007886.1"/>
    </source>
</evidence>
<evidence type="ECO:0000256" key="1">
    <source>
        <dbReference type="SAM" id="MobiDB-lite"/>
    </source>
</evidence>
<dbReference type="GeneTree" id="ENSGT00660000097276"/>
<feature type="region of interest" description="Disordered" evidence="1">
    <location>
        <begin position="87"/>
        <end position="209"/>
    </location>
</feature>
<reference evidence="2" key="2">
    <citation type="submission" date="2025-08" db="UniProtKB">
        <authorList>
            <consortium name="Ensembl"/>
        </authorList>
    </citation>
    <scope>IDENTIFICATION</scope>
</reference>
<keyword evidence="3" id="KW-1185">Reference proteome</keyword>
<feature type="compositionally biased region" description="Acidic residues" evidence="1">
    <location>
        <begin position="91"/>
        <end position="108"/>
    </location>
</feature>
<name>H2YRC6_CIOSA</name>
<dbReference type="InParanoid" id="H2YRC6"/>
<reference evidence="2" key="3">
    <citation type="submission" date="2025-09" db="UniProtKB">
        <authorList>
            <consortium name="Ensembl"/>
        </authorList>
    </citation>
    <scope>IDENTIFICATION</scope>
</reference>
<organism evidence="2 3">
    <name type="scientific">Ciona savignyi</name>
    <name type="common">Pacific transparent sea squirt</name>
    <dbReference type="NCBI Taxonomy" id="51511"/>
    <lineage>
        <taxon>Eukaryota</taxon>
        <taxon>Metazoa</taxon>
        <taxon>Chordata</taxon>
        <taxon>Tunicata</taxon>
        <taxon>Ascidiacea</taxon>
        <taxon>Phlebobranchia</taxon>
        <taxon>Cionidae</taxon>
        <taxon>Ciona</taxon>
    </lineage>
</organism>
<dbReference type="HOGENOM" id="CLU_1010203_0_0_1"/>
<accession>H2YRC6</accession>
<proteinExistence type="predicted"/>
<protein>
    <submittedName>
        <fullName evidence="2">Uncharacterized protein</fullName>
    </submittedName>
</protein>
<reference evidence="3" key="1">
    <citation type="submission" date="2003-08" db="EMBL/GenBank/DDBJ databases">
        <authorList>
            <person name="Birren B."/>
            <person name="Nusbaum C."/>
            <person name="Abebe A."/>
            <person name="Abouelleil A."/>
            <person name="Adekoya E."/>
            <person name="Ait-zahra M."/>
            <person name="Allen N."/>
            <person name="Allen T."/>
            <person name="An P."/>
            <person name="Anderson M."/>
            <person name="Anderson S."/>
            <person name="Arachchi H."/>
            <person name="Armbruster J."/>
            <person name="Bachantsang P."/>
            <person name="Baldwin J."/>
            <person name="Barry A."/>
            <person name="Bayul T."/>
            <person name="Blitshsteyn B."/>
            <person name="Bloom T."/>
            <person name="Blye J."/>
            <person name="Boguslavskiy L."/>
            <person name="Borowsky M."/>
            <person name="Boukhgalter B."/>
            <person name="Brunache A."/>
            <person name="Butler J."/>
            <person name="Calixte N."/>
            <person name="Calvo S."/>
            <person name="Camarata J."/>
            <person name="Campo K."/>
            <person name="Chang J."/>
            <person name="Cheshatsang Y."/>
            <person name="Citroen M."/>
            <person name="Collymore A."/>
            <person name="Considine T."/>
            <person name="Cook A."/>
            <person name="Cooke P."/>
            <person name="Corum B."/>
            <person name="Cuomo C."/>
            <person name="David R."/>
            <person name="Dawoe T."/>
            <person name="Degray S."/>
            <person name="Dodge S."/>
            <person name="Dooley K."/>
            <person name="Dorje P."/>
            <person name="Dorjee K."/>
            <person name="Dorris L."/>
            <person name="Duffey N."/>
            <person name="Dupes A."/>
            <person name="Elkins T."/>
            <person name="Engels R."/>
            <person name="Erickson J."/>
            <person name="Farina A."/>
            <person name="Faro S."/>
            <person name="Ferreira P."/>
            <person name="Fischer H."/>
            <person name="Fitzgerald M."/>
            <person name="Foley K."/>
            <person name="Gage D."/>
            <person name="Galagan J."/>
            <person name="Gearin G."/>
            <person name="Gnerre S."/>
            <person name="Gnirke A."/>
            <person name="Goyette A."/>
            <person name="Graham J."/>
            <person name="Grandbois E."/>
            <person name="Gyaltsen K."/>
            <person name="Hafez N."/>
            <person name="Hagopian D."/>
            <person name="Hagos B."/>
            <person name="Hall J."/>
            <person name="Hatcher B."/>
            <person name="Heller A."/>
            <person name="Higgins H."/>
            <person name="Honan T."/>
            <person name="Horn A."/>
            <person name="Houde N."/>
            <person name="Hughes L."/>
            <person name="Hulme W."/>
            <person name="Husby E."/>
            <person name="Iliev I."/>
            <person name="Jaffe D."/>
            <person name="Jones C."/>
            <person name="Kamal M."/>
            <person name="Kamat A."/>
            <person name="Kamvysselis M."/>
            <person name="Karlsson E."/>
            <person name="Kells C."/>
            <person name="Kieu A."/>
            <person name="Kisner P."/>
            <person name="Kodira C."/>
            <person name="Kulbokas E."/>
            <person name="Labutti K."/>
            <person name="Lama D."/>
            <person name="Landers T."/>
            <person name="Leger J."/>
            <person name="Levine S."/>
            <person name="Lewis D."/>
            <person name="Lewis T."/>
            <person name="Lindblad-toh K."/>
            <person name="Liu X."/>
            <person name="Lokyitsang T."/>
            <person name="Lokyitsang Y."/>
            <person name="Lucien O."/>
            <person name="Lui A."/>
            <person name="Ma L.J."/>
            <person name="Mabbitt R."/>
            <person name="Macdonald J."/>
            <person name="Maclean C."/>
            <person name="Major J."/>
            <person name="Manning J."/>
            <person name="Marabella R."/>
            <person name="Maru K."/>
            <person name="Matthews C."/>
            <person name="Mauceli E."/>
            <person name="Mccarthy M."/>
            <person name="Mcdonough S."/>
            <person name="Mcghee T."/>
            <person name="Meldrim J."/>
            <person name="Meneus L."/>
            <person name="Mesirov J."/>
            <person name="Mihalev A."/>
            <person name="Mihova T."/>
            <person name="Mikkelsen T."/>
            <person name="Mlenga V."/>
            <person name="Moru K."/>
            <person name="Mozes J."/>
            <person name="Mulrain L."/>
            <person name="Munson G."/>
            <person name="Naylor J."/>
            <person name="Newes C."/>
            <person name="Nguyen C."/>
            <person name="Nguyen N."/>
            <person name="Nguyen T."/>
            <person name="Nicol R."/>
            <person name="Nielsen C."/>
            <person name="Nizzari M."/>
            <person name="Norbu C."/>
            <person name="Norbu N."/>
            <person name="O'donnell P."/>
            <person name="Okoawo O."/>
            <person name="O'leary S."/>
            <person name="Omotosho B."/>
            <person name="O'neill K."/>
            <person name="Osman S."/>
            <person name="Parker S."/>
            <person name="Perrin D."/>
            <person name="Phunkhang P."/>
            <person name="Piqani B."/>
            <person name="Purcell S."/>
            <person name="Rachupka T."/>
            <person name="Ramasamy U."/>
            <person name="Rameau R."/>
            <person name="Ray V."/>
            <person name="Raymond C."/>
            <person name="Retta R."/>
            <person name="Richardson S."/>
            <person name="Rise C."/>
            <person name="Rodriguez J."/>
            <person name="Rogers J."/>
            <person name="Rogov P."/>
            <person name="Rutman M."/>
            <person name="Schupbach R."/>
            <person name="Seaman C."/>
            <person name="Settipalli S."/>
            <person name="Sharpe T."/>
            <person name="Sheridan J."/>
            <person name="Sherpa N."/>
            <person name="Shi J."/>
            <person name="Smirnov S."/>
            <person name="Smith C."/>
            <person name="Sougnez C."/>
            <person name="Spencer B."/>
            <person name="Stalker J."/>
            <person name="Stange-thomann N."/>
            <person name="Stavropoulos S."/>
            <person name="Stetson K."/>
            <person name="Stone C."/>
            <person name="Stone S."/>
            <person name="Stubbs M."/>
            <person name="Talamas J."/>
            <person name="Tchuinga P."/>
            <person name="Tenzing P."/>
            <person name="Tesfaye S."/>
            <person name="Theodore J."/>
            <person name="Thoulutsang Y."/>
            <person name="Topham K."/>
            <person name="Towey S."/>
            <person name="Tsamla T."/>
            <person name="Tsomo N."/>
            <person name="Vallee D."/>
            <person name="Vassiliev H."/>
            <person name="Venkataraman V."/>
            <person name="Vinson J."/>
            <person name="Vo A."/>
            <person name="Wade C."/>
            <person name="Wang S."/>
            <person name="Wangchuk T."/>
            <person name="Wangdi T."/>
            <person name="Whittaker C."/>
            <person name="Wilkinson J."/>
            <person name="Wu Y."/>
            <person name="Wyman D."/>
            <person name="Yadav S."/>
            <person name="Yang S."/>
            <person name="Yang X."/>
            <person name="Yeager S."/>
            <person name="Yee E."/>
            <person name="Young G."/>
            <person name="Zainoun J."/>
            <person name="Zembeck L."/>
            <person name="Zimmer A."/>
            <person name="Zody M."/>
            <person name="Lander E."/>
        </authorList>
    </citation>
    <scope>NUCLEOTIDE SEQUENCE [LARGE SCALE GENOMIC DNA]</scope>
</reference>
<feature type="compositionally biased region" description="Polar residues" evidence="1">
    <location>
        <begin position="192"/>
        <end position="202"/>
    </location>
</feature>
<sequence>TSLWLSRSASRIEDEDQLNGSYSQNPDKELVLRVHKDDVIPINPIIQAEDSKEELLDDLSITSQPPAEDNGEQDFSVEIDGNIVDNNVDVVDVDEPETLFVVDQEEDVPSSSKEQPLDDIDENNHDKEHNSSSTSSEKSILKIEDASTDVGIHSPPSQSHEVLSPQRDTPPILNLEDEEESSNESSDEDQCPQPSAGKTSALKQLPSFFPPSLDLIRSMRALQAITTEQKHNLMKQRSTPTNDDEGRTPPPSKETSPTSRVTRRKLVKPPSFTNEQ</sequence>